<evidence type="ECO:0000313" key="1">
    <source>
        <dbReference type="EMBL" id="HIS82454.1"/>
    </source>
</evidence>
<dbReference type="EMBL" id="DVJO01000051">
    <property type="protein sequence ID" value="HIS82454.1"/>
    <property type="molecule type" value="Genomic_DNA"/>
</dbReference>
<organism evidence="1 2">
    <name type="scientific">Candidatus Scatenecus faecavium</name>
    <dbReference type="NCBI Taxonomy" id="2840915"/>
    <lineage>
        <taxon>Bacteria</taxon>
        <taxon>Candidatus Scatenecus</taxon>
    </lineage>
</organism>
<protein>
    <submittedName>
        <fullName evidence="1">Uncharacterized protein</fullName>
    </submittedName>
</protein>
<sequence length="453" mass="51087">MKKTSAQPEGASCSYVSNPIINTIPFNPSFTASALRTRMNSQEEKNKYNTILSNLDKTSKKQMKELLKSGILLNSNSNDKSTVLDNLYKIATKERANGLPKEIILKDTITTLVDPHVITQQFGDIPKEMKSELIDTYMSAHKMDKDKLIPRKLAQLDIDVEHSGTCVASSIEFNLAKKMPSEFARFVEGITSPRMAVDKTIQLKNLTDNTLDSIWLLNAFEVPYKMDDFNQAHLTFAPDKNAYIRAKIQVANRDGNERSVVDALMQGTLMQIGSQQTYDSLSDKRKGKFNQNDKGLIEFEKTFTESVVEDKNKISVTYQTVDDNARLIGYETDFDTMKRQISDALKLGENVIIGYTQINPDNEIINGHEITIIGEKYDKDGNLIYICNDTDDDIPNAVEYSAEYLLPKIHHAGLPQEVVKDDVKLVENWVEGFNSFNQMRKKAAEQQNGKNAA</sequence>
<accession>A0A9D1FUQ5</accession>
<dbReference type="AlphaFoldDB" id="A0A9D1FUQ5"/>
<name>A0A9D1FUQ5_9BACT</name>
<reference evidence="1" key="2">
    <citation type="journal article" date="2021" name="PeerJ">
        <title>Extensive microbial diversity within the chicken gut microbiome revealed by metagenomics and culture.</title>
        <authorList>
            <person name="Gilroy R."/>
            <person name="Ravi A."/>
            <person name="Getino M."/>
            <person name="Pursley I."/>
            <person name="Horton D.L."/>
            <person name="Alikhan N.F."/>
            <person name="Baker D."/>
            <person name="Gharbi K."/>
            <person name="Hall N."/>
            <person name="Watson M."/>
            <person name="Adriaenssens E.M."/>
            <person name="Foster-Nyarko E."/>
            <person name="Jarju S."/>
            <person name="Secka A."/>
            <person name="Antonio M."/>
            <person name="Oren A."/>
            <person name="Chaudhuri R.R."/>
            <person name="La Ragione R."/>
            <person name="Hildebrand F."/>
            <person name="Pallen M.J."/>
        </authorList>
    </citation>
    <scope>NUCLEOTIDE SEQUENCE</scope>
    <source>
        <strain evidence="1">CHK152-2994</strain>
    </source>
</reference>
<reference evidence="1" key="1">
    <citation type="submission" date="2020-10" db="EMBL/GenBank/DDBJ databases">
        <authorList>
            <person name="Gilroy R."/>
        </authorList>
    </citation>
    <scope>NUCLEOTIDE SEQUENCE</scope>
    <source>
        <strain evidence="1">CHK152-2994</strain>
    </source>
</reference>
<gene>
    <name evidence="1" type="ORF">IAD41_02465</name>
</gene>
<evidence type="ECO:0000313" key="2">
    <source>
        <dbReference type="Proteomes" id="UP000824139"/>
    </source>
</evidence>
<proteinExistence type="predicted"/>
<comment type="caution">
    <text evidence="1">The sequence shown here is derived from an EMBL/GenBank/DDBJ whole genome shotgun (WGS) entry which is preliminary data.</text>
</comment>
<dbReference type="Proteomes" id="UP000824139">
    <property type="component" value="Unassembled WGS sequence"/>
</dbReference>